<dbReference type="EMBL" id="MTSM01000029">
    <property type="protein sequence ID" value="OPX54306.1"/>
    <property type="molecule type" value="Genomic_DNA"/>
</dbReference>
<accession>A0A1V4T1B1</accession>
<comment type="caution">
    <text evidence="3">The sequence shown here is derived from an EMBL/GenBank/DDBJ whole genome shotgun (WGS) entry which is preliminary data.</text>
</comment>
<evidence type="ECO:0000256" key="1">
    <source>
        <dbReference type="SAM" id="SignalP"/>
    </source>
</evidence>
<dbReference type="Gene3D" id="2.60.40.3340">
    <property type="entry name" value="Domain of unknown function DUF4426"/>
    <property type="match status" value="1"/>
</dbReference>
<feature type="signal peptide" evidence="1">
    <location>
        <begin position="1"/>
        <end position="26"/>
    </location>
</feature>
<dbReference type="STRING" id="64969.SAMN02745127_03015"/>
<gene>
    <name evidence="3" type="ORF">BTE48_15005</name>
</gene>
<evidence type="ECO:0000313" key="3">
    <source>
        <dbReference type="EMBL" id="OPX54306.1"/>
    </source>
</evidence>
<feature type="chain" id="PRO_5011985469" description="DUF4426 domain-containing protein" evidence="1">
    <location>
        <begin position="27"/>
        <end position="151"/>
    </location>
</feature>
<name>A0A1V4T1B1_9GAMM</name>
<feature type="domain" description="DUF4426" evidence="2">
    <location>
        <begin position="30"/>
        <end position="150"/>
    </location>
</feature>
<proteinExistence type="predicted"/>
<protein>
    <recommendedName>
        <fullName evidence="2">DUF4426 domain-containing protein</fullName>
    </recommendedName>
</protein>
<keyword evidence="1" id="KW-0732">Signal</keyword>
<evidence type="ECO:0000313" key="4">
    <source>
        <dbReference type="Proteomes" id="UP000191418"/>
    </source>
</evidence>
<reference evidence="3 4" key="1">
    <citation type="submission" date="2017-01" db="EMBL/GenBank/DDBJ databases">
        <title>Genome Sequencing of a Marine Spirillum, Oceanospirillum multiglobuliferum ATCC 33336, from Japan.</title>
        <authorList>
            <person name="Carney J.G."/>
            <person name="Trachtenberg A.M."/>
            <person name="Rheaume B.A."/>
            <person name="Linnane J.D."/>
            <person name="Pitts N.L."/>
            <person name="Mykles D.L."/>
            <person name="Maclea K.S."/>
        </authorList>
    </citation>
    <scope>NUCLEOTIDE SEQUENCE [LARGE SCALE GENOMIC DNA]</scope>
    <source>
        <strain evidence="3 4">ATCC 33336</strain>
    </source>
</reference>
<dbReference type="InterPro" id="IPR025218">
    <property type="entry name" value="DUF4426"/>
</dbReference>
<organism evidence="3 4">
    <name type="scientific">Oceanospirillum multiglobuliferum</name>
    <dbReference type="NCBI Taxonomy" id="64969"/>
    <lineage>
        <taxon>Bacteria</taxon>
        <taxon>Pseudomonadati</taxon>
        <taxon>Pseudomonadota</taxon>
        <taxon>Gammaproteobacteria</taxon>
        <taxon>Oceanospirillales</taxon>
        <taxon>Oceanospirillaceae</taxon>
        <taxon>Oceanospirillum</taxon>
    </lineage>
</organism>
<sequence>MHRFSQVVALSLSLFLLTAFSLKAQAEQFEQVGDYQIHYNTFTTGFLQPQVAQAYGIVRSRYQAMANISVLKKQADGQYKPVEAIVNGEMSNLVGQTVGLSFRSIREPNAIYQITTFTFTEDEPIRFRLMVRYDPNQPPYELSFINRFYGE</sequence>
<dbReference type="Proteomes" id="UP000191418">
    <property type="component" value="Unassembled WGS sequence"/>
</dbReference>
<keyword evidence="4" id="KW-1185">Reference proteome</keyword>
<evidence type="ECO:0000259" key="2">
    <source>
        <dbReference type="Pfam" id="PF14467"/>
    </source>
</evidence>
<dbReference type="Pfam" id="PF14467">
    <property type="entry name" value="DUF4426"/>
    <property type="match status" value="1"/>
</dbReference>
<dbReference type="AlphaFoldDB" id="A0A1V4T1B1"/>